<dbReference type="Proteomes" id="UP000077667">
    <property type="component" value="Chromosome"/>
</dbReference>
<keyword evidence="3" id="KW-1185">Reference proteome</keyword>
<keyword evidence="1" id="KW-0472">Membrane</keyword>
<keyword evidence="1" id="KW-0812">Transmembrane</keyword>
<feature type="transmembrane region" description="Helical" evidence="1">
    <location>
        <begin position="81"/>
        <end position="100"/>
    </location>
</feature>
<protein>
    <submittedName>
        <fullName evidence="2">Uncharacterized protein</fullName>
    </submittedName>
</protein>
<evidence type="ECO:0000313" key="2">
    <source>
        <dbReference type="EMBL" id="ANH81976.1"/>
    </source>
</evidence>
<evidence type="ECO:0000256" key="1">
    <source>
        <dbReference type="SAM" id="Phobius"/>
    </source>
</evidence>
<feature type="transmembrane region" description="Helical" evidence="1">
    <location>
        <begin position="13"/>
        <end position="36"/>
    </location>
</feature>
<dbReference type="AlphaFoldDB" id="A0A1A9I2Y1"/>
<feature type="transmembrane region" description="Helical" evidence="1">
    <location>
        <begin position="121"/>
        <end position="140"/>
    </location>
</feature>
<feature type="transmembrane region" description="Helical" evidence="1">
    <location>
        <begin position="57"/>
        <end position="75"/>
    </location>
</feature>
<dbReference type="EMBL" id="CP015772">
    <property type="protein sequence ID" value="ANH81976.1"/>
    <property type="molecule type" value="Genomic_DNA"/>
</dbReference>
<dbReference type="STRING" id="1176587.A8C56_14255"/>
<dbReference type="KEGG" id="nia:A8C56_14255"/>
<evidence type="ECO:0000313" key="3">
    <source>
        <dbReference type="Proteomes" id="UP000077667"/>
    </source>
</evidence>
<name>A0A1A9I2Y1_9BACT</name>
<gene>
    <name evidence="2" type="ORF">A8C56_14255</name>
</gene>
<sequence>MENVLKIAGNLKYFIPLFILLSVDLFLIIMDLINFYHPFPDPKIFDIGLNESYAETYQNFKWILMIIALLMLALFRKEKRYFTWILVFIVLFLEDVFRVHDVMANALCSAFQLDSQRSEKIIELVLALFLGIVFLTPVYRAYKSGDATFRKYSKATFILLLLFLFCAVILDQVHRLSVVEYNWKYNAAFGMFEDGGELITESCLTGYLLSIAFKQQASI</sequence>
<organism evidence="2 3">
    <name type="scientific">Niabella ginsenosidivorans</name>
    <dbReference type="NCBI Taxonomy" id="1176587"/>
    <lineage>
        <taxon>Bacteria</taxon>
        <taxon>Pseudomonadati</taxon>
        <taxon>Bacteroidota</taxon>
        <taxon>Chitinophagia</taxon>
        <taxon>Chitinophagales</taxon>
        <taxon>Chitinophagaceae</taxon>
        <taxon>Niabella</taxon>
    </lineage>
</organism>
<keyword evidence="1" id="KW-1133">Transmembrane helix</keyword>
<reference evidence="2 3" key="1">
    <citation type="submission" date="2016-05" db="EMBL/GenBank/DDBJ databases">
        <title>Niabella ginsenosidivorans BS26 whole genome sequencing.</title>
        <authorList>
            <person name="Im W.T."/>
            <person name="Siddiqi M.Z."/>
        </authorList>
    </citation>
    <scope>NUCLEOTIDE SEQUENCE [LARGE SCALE GENOMIC DNA]</scope>
    <source>
        <strain evidence="2 3">BS26</strain>
    </source>
</reference>
<accession>A0A1A9I2Y1</accession>
<feature type="transmembrane region" description="Helical" evidence="1">
    <location>
        <begin position="152"/>
        <end position="170"/>
    </location>
</feature>
<proteinExistence type="predicted"/>